<evidence type="ECO:0000259" key="8">
    <source>
        <dbReference type="PROSITE" id="PS50109"/>
    </source>
</evidence>
<dbReference type="PROSITE" id="PS50112">
    <property type="entry name" value="PAS"/>
    <property type="match status" value="2"/>
</dbReference>
<evidence type="ECO:0000313" key="12">
    <source>
        <dbReference type="EMBL" id="RBP00941.1"/>
    </source>
</evidence>
<feature type="modified residue" description="4-aspartylphosphate" evidence="6">
    <location>
        <position position="1008"/>
    </location>
</feature>
<dbReference type="InterPro" id="IPR005467">
    <property type="entry name" value="His_kinase_dom"/>
</dbReference>
<dbReference type="SMART" id="SM00086">
    <property type="entry name" value="PAC"/>
    <property type="match status" value="3"/>
</dbReference>
<evidence type="ECO:0000313" key="13">
    <source>
        <dbReference type="Proteomes" id="UP000253529"/>
    </source>
</evidence>
<dbReference type="Gene3D" id="3.30.450.40">
    <property type="match status" value="1"/>
</dbReference>
<dbReference type="CDD" id="cd00075">
    <property type="entry name" value="HATPase"/>
    <property type="match status" value="1"/>
</dbReference>
<dbReference type="SUPFAM" id="SSF47384">
    <property type="entry name" value="Homodimeric domain of signal transducing histidine kinase"/>
    <property type="match status" value="1"/>
</dbReference>
<dbReference type="InterPro" id="IPR004358">
    <property type="entry name" value="Sig_transdc_His_kin-like_C"/>
</dbReference>
<dbReference type="CDD" id="cd00130">
    <property type="entry name" value="PAS"/>
    <property type="match status" value="4"/>
</dbReference>
<dbReference type="Pfam" id="PF01590">
    <property type="entry name" value="GAF"/>
    <property type="match status" value="1"/>
</dbReference>
<feature type="coiled-coil region" evidence="7">
    <location>
        <begin position="255"/>
        <end position="293"/>
    </location>
</feature>
<keyword evidence="3 6" id="KW-0597">Phosphoprotein</keyword>
<dbReference type="InterPro" id="IPR001610">
    <property type="entry name" value="PAC"/>
</dbReference>
<evidence type="ECO:0000259" key="9">
    <source>
        <dbReference type="PROSITE" id="PS50110"/>
    </source>
</evidence>
<keyword evidence="5" id="KW-0418">Kinase</keyword>
<evidence type="ECO:0000256" key="3">
    <source>
        <dbReference type="ARBA" id="ARBA00022553"/>
    </source>
</evidence>
<organism evidence="12 13">
    <name type="scientific">Roseiarcus fermentans</name>
    <dbReference type="NCBI Taxonomy" id="1473586"/>
    <lineage>
        <taxon>Bacteria</taxon>
        <taxon>Pseudomonadati</taxon>
        <taxon>Pseudomonadota</taxon>
        <taxon>Alphaproteobacteria</taxon>
        <taxon>Hyphomicrobiales</taxon>
        <taxon>Roseiarcaceae</taxon>
        <taxon>Roseiarcus</taxon>
    </lineage>
</organism>
<evidence type="ECO:0000256" key="2">
    <source>
        <dbReference type="ARBA" id="ARBA00012438"/>
    </source>
</evidence>
<evidence type="ECO:0000256" key="5">
    <source>
        <dbReference type="ARBA" id="ARBA00022777"/>
    </source>
</evidence>
<dbReference type="SUPFAM" id="SSF55781">
    <property type="entry name" value="GAF domain-like"/>
    <property type="match status" value="1"/>
</dbReference>
<dbReference type="InterPro" id="IPR000700">
    <property type="entry name" value="PAS-assoc_C"/>
</dbReference>
<dbReference type="InterPro" id="IPR036890">
    <property type="entry name" value="HATPase_C_sf"/>
</dbReference>
<dbReference type="PROSITE" id="PS50109">
    <property type="entry name" value="HIS_KIN"/>
    <property type="match status" value="1"/>
</dbReference>
<dbReference type="SMART" id="SM00065">
    <property type="entry name" value="GAF"/>
    <property type="match status" value="1"/>
</dbReference>
<evidence type="ECO:0000259" key="10">
    <source>
        <dbReference type="PROSITE" id="PS50112"/>
    </source>
</evidence>
<dbReference type="Pfam" id="PF08448">
    <property type="entry name" value="PAS_4"/>
    <property type="match status" value="3"/>
</dbReference>
<dbReference type="Pfam" id="PF08447">
    <property type="entry name" value="PAS_3"/>
    <property type="match status" value="1"/>
</dbReference>
<dbReference type="SMART" id="SM00387">
    <property type="entry name" value="HATPase_c"/>
    <property type="match status" value="1"/>
</dbReference>
<dbReference type="InterPro" id="IPR003018">
    <property type="entry name" value="GAF"/>
</dbReference>
<feature type="domain" description="PAS" evidence="10">
    <location>
        <begin position="146"/>
        <end position="217"/>
    </location>
</feature>
<dbReference type="SUPFAM" id="SSF55874">
    <property type="entry name" value="ATPase domain of HSP90 chaperone/DNA topoisomerase II/histidine kinase"/>
    <property type="match status" value="1"/>
</dbReference>
<dbReference type="Gene3D" id="3.40.50.2300">
    <property type="match status" value="1"/>
</dbReference>
<dbReference type="InterPro" id="IPR035965">
    <property type="entry name" value="PAS-like_dom_sf"/>
</dbReference>
<protein>
    <recommendedName>
        <fullName evidence="2">histidine kinase</fullName>
        <ecNumber evidence="2">2.7.13.3</ecNumber>
    </recommendedName>
</protein>
<comment type="catalytic activity">
    <reaction evidence="1">
        <text>ATP + protein L-histidine = ADP + protein N-phospho-L-histidine.</text>
        <dbReference type="EC" id="2.7.13.3"/>
    </reaction>
</comment>
<name>A0A366EEU9_9HYPH</name>
<dbReference type="PANTHER" id="PTHR43547">
    <property type="entry name" value="TWO-COMPONENT HISTIDINE KINASE"/>
    <property type="match status" value="1"/>
</dbReference>
<feature type="domain" description="PAC" evidence="11">
    <location>
        <begin position="657"/>
        <end position="709"/>
    </location>
</feature>
<keyword evidence="7" id="KW-0175">Coiled coil</keyword>
<sequence length="1075" mass="117761">MTAAERKLPEPSLRHPEAFASLAEAVLVTDAEGRVTDFNAECIRYYRFADHSAFRRHAGDWVRLFEVRLPDDRSAPPAQWPVPRALAGETAANVELRLIRTDSGESWWGSYNFSPIRDAAGTIIGAVVAAREITELKEAEQRLRESEALLRAVINGSPDAIYLKDRESRMLLANPVALAAIGRPADLCIGRTDEEFLANPADGRAILANDRRIMESGRAEAVEETIVGGAGPRCFLHSKAPCRDAGGHVVGLIGVARDVTLLKEAEAERERLLDEVQAERDRLSALLASMRDEVWFADTRRRFTLANRAGLKEFCLERMDSIAVEDLLGSIEARRPDGSPRPIAESATLRALGGETVVDSEEIVRTPASGDWRHRQVNAAPVRGKDGAIIGSVAVVRDVTERRRAEKALRESEERQSVLLKLSDALRPLASAAEIEAAAARCLGEALQADRVYFGPIDAEAGIVAIGAEYIRDQGPSYAGQYRYSDFPELVRALASGKTFVEPDVQASGRSSDGARRVHAEFGYAAVVSAPLIRAGRLVWRLTATSKTPRAWTPQQVQLVEEVGERCWDAVQRAGAEASLRDSEERFRLSFAHASIGFAMTAPDGRILDANAAQCAITGYSLEELRSAVFTELVHPEDRAANLALEEKMFAGEIPGYVLENRVVRKGGDSIWVRKSVSLIRGADDAPRWIVALIEDITTRVEAVEALREADRRKDEFLATLAHELRNPLAPLRSGLDALKRAGADREKATWVRDMMARQVDHLVRLVDDLLEVSRISRGLIELRKEPVDLAQVMNDAVDASRPLIAERRHHLTVSLPSGPLQLEADPTRLAQILINLLNNAARYTEPGGRIEMSAWEENGEAVARVRDSGYGIPADALPRVFELFTRMDSSSDLSQSGLGIGLALVRRLVDLHGGRIDARSEGVGRGSEFLVRLPLAKAEAPETGARPAAGPAAASARRILVVDDYRDVADSLAMLLESMGMEVRVAYGGASALEAAALFRPEIVFLDLGMPKMDGYETARRLRDLPGGQDMLLVALTGWGQAEDRRRTRDAGFDEHLTKPMGLDPLSDVLARRR</sequence>
<dbReference type="InterPro" id="IPR013655">
    <property type="entry name" value="PAS_fold_3"/>
</dbReference>
<dbReference type="Gene3D" id="3.30.450.20">
    <property type="entry name" value="PAS domain"/>
    <property type="match status" value="4"/>
</dbReference>
<dbReference type="InterPro" id="IPR013656">
    <property type="entry name" value="PAS_4"/>
</dbReference>
<dbReference type="EMBL" id="QNRK01000063">
    <property type="protein sequence ID" value="RBP00941.1"/>
    <property type="molecule type" value="Genomic_DNA"/>
</dbReference>
<dbReference type="SMART" id="SM00388">
    <property type="entry name" value="HisKA"/>
    <property type="match status" value="1"/>
</dbReference>
<evidence type="ECO:0000259" key="11">
    <source>
        <dbReference type="PROSITE" id="PS50113"/>
    </source>
</evidence>
<dbReference type="InterPro" id="IPR001789">
    <property type="entry name" value="Sig_transdc_resp-reg_receiver"/>
</dbReference>
<dbReference type="InterPro" id="IPR000014">
    <property type="entry name" value="PAS"/>
</dbReference>
<dbReference type="PROSITE" id="PS50113">
    <property type="entry name" value="PAC"/>
    <property type="match status" value="4"/>
</dbReference>
<feature type="domain" description="PAS" evidence="10">
    <location>
        <begin position="583"/>
        <end position="653"/>
    </location>
</feature>
<dbReference type="Gene3D" id="1.10.287.130">
    <property type="match status" value="1"/>
</dbReference>
<dbReference type="InterPro" id="IPR029016">
    <property type="entry name" value="GAF-like_dom_sf"/>
</dbReference>
<dbReference type="InterPro" id="IPR003661">
    <property type="entry name" value="HisK_dim/P_dom"/>
</dbReference>
<accession>A0A366EEU9</accession>
<dbReference type="NCBIfam" id="TIGR00229">
    <property type="entry name" value="sensory_box"/>
    <property type="match status" value="4"/>
</dbReference>
<feature type="coiled-coil region" evidence="7">
    <location>
        <begin position="129"/>
        <end position="156"/>
    </location>
</feature>
<evidence type="ECO:0000256" key="1">
    <source>
        <dbReference type="ARBA" id="ARBA00000085"/>
    </source>
</evidence>
<dbReference type="PRINTS" id="PR00344">
    <property type="entry name" value="BCTRLSENSOR"/>
</dbReference>
<dbReference type="SMART" id="SM00448">
    <property type="entry name" value="REC"/>
    <property type="match status" value="1"/>
</dbReference>
<dbReference type="CDD" id="cd17580">
    <property type="entry name" value="REC_2_DhkD-like"/>
    <property type="match status" value="1"/>
</dbReference>
<keyword evidence="4" id="KW-0808">Transferase</keyword>
<evidence type="ECO:0000256" key="7">
    <source>
        <dbReference type="SAM" id="Coils"/>
    </source>
</evidence>
<dbReference type="InterPro" id="IPR011006">
    <property type="entry name" value="CheY-like_superfamily"/>
</dbReference>
<dbReference type="FunFam" id="3.30.565.10:FF:000006">
    <property type="entry name" value="Sensor histidine kinase WalK"/>
    <property type="match status" value="1"/>
</dbReference>
<dbReference type="AlphaFoldDB" id="A0A366EEU9"/>
<dbReference type="Proteomes" id="UP000253529">
    <property type="component" value="Unassembled WGS sequence"/>
</dbReference>
<evidence type="ECO:0000256" key="6">
    <source>
        <dbReference type="PROSITE-ProRule" id="PRU00169"/>
    </source>
</evidence>
<dbReference type="SMART" id="SM00091">
    <property type="entry name" value="PAS"/>
    <property type="match status" value="4"/>
</dbReference>
<gene>
    <name evidence="12" type="ORF">DFR50_1637</name>
</gene>
<dbReference type="GO" id="GO:0000155">
    <property type="term" value="F:phosphorelay sensor kinase activity"/>
    <property type="evidence" value="ECO:0007669"/>
    <property type="project" value="InterPro"/>
</dbReference>
<feature type="domain" description="Response regulatory" evidence="9">
    <location>
        <begin position="959"/>
        <end position="1075"/>
    </location>
</feature>
<keyword evidence="13" id="KW-1185">Reference proteome</keyword>
<dbReference type="CDD" id="cd00082">
    <property type="entry name" value="HisKA"/>
    <property type="match status" value="1"/>
</dbReference>
<dbReference type="EC" id="2.7.13.3" evidence="2"/>
<reference evidence="12 13" key="1">
    <citation type="submission" date="2018-06" db="EMBL/GenBank/DDBJ databases">
        <title>Genomic Encyclopedia of Type Strains, Phase IV (KMG-IV): sequencing the most valuable type-strain genomes for metagenomic binning, comparative biology and taxonomic classification.</title>
        <authorList>
            <person name="Goeker M."/>
        </authorList>
    </citation>
    <scope>NUCLEOTIDE SEQUENCE [LARGE SCALE GENOMIC DNA]</scope>
    <source>
        <strain evidence="12 13">DSM 24875</strain>
    </source>
</reference>
<evidence type="ECO:0000256" key="4">
    <source>
        <dbReference type="ARBA" id="ARBA00022679"/>
    </source>
</evidence>
<dbReference type="Pfam" id="PF00512">
    <property type="entry name" value="HisKA"/>
    <property type="match status" value="1"/>
</dbReference>
<feature type="domain" description="PAC" evidence="11">
    <location>
        <begin position="358"/>
        <end position="411"/>
    </location>
</feature>
<feature type="domain" description="Histidine kinase" evidence="8">
    <location>
        <begin position="720"/>
        <end position="938"/>
    </location>
</feature>
<dbReference type="SUPFAM" id="SSF52172">
    <property type="entry name" value="CheY-like"/>
    <property type="match status" value="1"/>
</dbReference>
<dbReference type="Pfam" id="PF00072">
    <property type="entry name" value="Response_reg"/>
    <property type="match status" value="1"/>
</dbReference>
<dbReference type="Pfam" id="PF02518">
    <property type="entry name" value="HATPase_c"/>
    <property type="match status" value="1"/>
</dbReference>
<comment type="caution">
    <text evidence="12">The sequence shown here is derived from an EMBL/GenBank/DDBJ whole genome shotgun (WGS) entry which is preliminary data.</text>
</comment>
<dbReference type="InterPro" id="IPR036097">
    <property type="entry name" value="HisK_dim/P_sf"/>
</dbReference>
<dbReference type="PROSITE" id="PS50110">
    <property type="entry name" value="RESPONSE_REGULATORY"/>
    <property type="match status" value="1"/>
</dbReference>
<dbReference type="Gene3D" id="3.30.565.10">
    <property type="entry name" value="Histidine kinase-like ATPase, C-terminal domain"/>
    <property type="match status" value="1"/>
</dbReference>
<dbReference type="SUPFAM" id="SSF55785">
    <property type="entry name" value="PYP-like sensor domain (PAS domain)"/>
    <property type="match status" value="4"/>
</dbReference>
<feature type="domain" description="PAC" evidence="11">
    <location>
        <begin position="220"/>
        <end position="271"/>
    </location>
</feature>
<dbReference type="PANTHER" id="PTHR43547:SF2">
    <property type="entry name" value="HYBRID SIGNAL TRANSDUCTION HISTIDINE KINASE C"/>
    <property type="match status" value="1"/>
</dbReference>
<proteinExistence type="predicted"/>
<feature type="domain" description="PAC" evidence="11">
    <location>
        <begin position="92"/>
        <end position="145"/>
    </location>
</feature>
<dbReference type="InterPro" id="IPR003594">
    <property type="entry name" value="HATPase_dom"/>
</dbReference>